<keyword evidence="1 2" id="KW-0808">Transferase</keyword>
<name>A0ABV8X2U0_9LACT</name>
<gene>
    <name evidence="1" type="primary">anmK</name>
    <name evidence="2" type="ORF">ACFOZY_04575</name>
</gene>
<dbReference type="Pfam" id="PF03702">
    <property type="entry name" value="AnmK"/>
    <property type="match status" value="1"/>
</dbReference>
<dbReference type="RefSeq" id="WP_378153196.1">
    <property type="nucleotide sequence ID" value="NZ_JBHSEC010000005.1"/>
</dbReference>
<keyword evidence="1 2" id="KW-0418">Kinase</keyword>
<evidence type="ECO:0000313" key="3">
    <source>
        <dbReference type="Proteomes" id="UP001595817"/>
    </source>
</evidence>
<feature type="binding site" evidence="1">
    <location>
        <begin position="9"/>
        <end position="16"/>
    </location>
    <ligand>
        <name>ATP</name>
        <dbReference type="ChEBI" id="CHEBI:30616"/>
    </ligand>
</feature>
<keyword evidence="1" id="KW-0119">Carbohydrate metabolism</keyword>
<dbReference type="NCBIfam" id="NF007148">
    <property type="entry name" value="PRK09585.3-2"/>
    <property type="match status" value="1"/>
</dbReference>
<evidence type="ECO:0000256" key="1">
    <source>
        <dbReference type="HAMAP-Rule" id="MF_01270"/>
    </source>
</evidence>
<dbReference type="EC" id="2.7.1.170" evidence="1"/>
<evidence type="ECO:0000313" key="2">
    <source>
        <dbReference type="EMBL" id="MFC4409708.1"/>
    </source>
</evidence>
<dbReference type="HAMAP" id="MF_01270">
    <property type="entry name" value="AnhMurNAc_kinase"/>
    <property type="match status" value="1"/>
</dbReference>
<dbReference type="InterPro" id="IPR043129">
    <property type="entry name" value="ATPase_NBD"/>
</dbReference>
<comment type="function">
    <text evidence="1">Catalyzes the specific phosphorylation of 1,6-anhydro-N-acetylmuramic acid (anhMurNAc) with the simultaneous cleavage of the 1,6-anhydro ring, generating MurNAc-6-P. Is required for the utilization of anhMurNAc either imported from the medium or derived from its own cell wall murein, and thus plays a role in cell wall recycling.</text>
</comment>
<reference evidence="3" key="1">
    <citation type="journal article" date="2019" name="Int. J. Syst. Evol. Microbiol.">
        <title>The Global Catalogue of Microorganisms (GCM) 10K type strain sequencing project: providing services to taxonomists for standard genome sequencing and annotation.</title>
        <authorList>
            <consortium name="The Broad Institute Genomics Platform"/>
            <consortium name="The Broad Institute Genome Sequencing Center for Infectious Disease"/>
            <person name="Wu L."/>
            <person name="Ma J."/>
        </authorList>
    </citation>
    <scope>NUCLEOTIDE SEQUENCE [LARGE SCALE GENOMIC DNA]</scope>
    <source>
        <strain evidence="3">CCUG 59778</strain>
    </source>
</reference>
<comment type="catalytic activity">
    <reaction evidence="1">
        <text>1,6-anhydro-N-acetyl-beta-muramate + ATP + H2O = N-acetyl-D-muramate 6-phosphate + ADP + H(+)</text>
        <dbReference type="Rhea" id="RHEA:24952"/>
        <dbReference type="ChEBI" id="CHEBI:15377"/>
        <dbReference type="ChEBI" id="CHEBI:15378"/>
        <dbReference type="ChEBI" id="CHEBI:30616"/>
        <dbReference type="ChEBI" id="CHEBI:58690"/>
        <dbReference type="ChEBI" id="CHEBI:58722"/>
        <dbReference type="ChEBI" id="CHEBI:456216"/>
        <dbReference type="EC" id="2.7.1.170"/>
    </reaction>
</comment>
<organism evidence="2 3">
    <name type="scientific">Chungangia koreensis</name>
    <dbReference type="NCBI Taxonomy" id="752657"/>
    <lineage>
        <taxon>Bacteria</taxon>
        <taxon>Bacillati</taxon>
        <taxon>Bacillota</taxon>
        <taxon>Bacilli</taxon>
        <taxon>Lactobacillales</taxon>
        <taxon>Chungangia</taxon>
    </lineage>
</organism>
<proteinExistence type="inferred from homology"/>
<keyword evidence="1" id="KW-0547">Nucleotide-binding</keyword>
<dbReference type="EMBL" id="JBHSEC010000005">
    <property type="protein sequence ID" value="MFC4409708.1"/>
    <property type="molecule type" value="Genomic_DNA"/>
</dbReference>
<dbReference type="InterPro" id="IPR005338">
    <property type="entry name" value="Anhydro_N_Ac-Mur_kinase"/>
</dbReference>
<dbReference type="PANTHER" id="PTHR30605">
    <property type="entry name" value="ANHYDRO-N-ACETYLMURAMIC ACID KINASE"/>
    <property type="match status" value="1"/>
</dbReference>
<dbReference type="Proteomes" id="UP001595817">
    <property type="component" value="Unassembled WGS sequence"/>
</dbReference>
<dbReference type="Gene3D" id="3.30.420.40">
    <property type="match status" value="2"/>
</dbReference>
<comment type="similarity">
    <text evidence="1">Belongs to the anhydro-N-acetylmuramic acid kinase family.</text>
</comment>
<keyword evidence="3" id="KW-1185">Reference proteome</keyword>
<dbReference type="SUPFAM" id="SSF53067">
    <property type="entry name" value="Actin-like ATPase domain"/>
    <property type="match status" value="1"/>
</dbReference>
<protein>
    <recommendedName>
        <fullName evidence="1">Anhydro-N-acetylmuramic acid kinase</fullName>
        <ecNumber evidence="1">2.7.1.170</ecNumber>
    </recommendedName>
    <alternativeName>
        <fullName evidence="1">AnhMurNAc kinase</fullName>
    </alternativeName>
</protein>
<dbReference type="PANTHER" id="PTHR30605:SF0">
    <property type="entry name" value="ANHYDRO-N-ACETYLMURAMIC ACID KINASE"/>
    <property type="match status" value="1"/>
</dbReference>
<comment type="pathway">
    <text evidence="1">Amino-sugar metabolism; 1,6-anhydro-N-acetylmuramate degradation.</text>
</comment>
<comment type="pathway">
    <text evidence="1">Cell wall biogenesis; peptidoglycan recycling.</text>
</comment>
<keyword evidence="1" id="KW-0067">ATP-binding</keyword>
<dbReference type="CDD" id="cd24050">
    <property type="entry name" value="ASKHA_NBD_ANMK"/>
    <property type="match status" value="1"/>
</dbReference>
<sequence>MRVCGLMSGTSLDGLDIAVADFFEEKGSIRHELKFFTTMPYPDELRERLTSLMDPKAPMQTISSMNMYLGELFASYVKTALADSPVPFASIDLISSHGQTVWHEPVSDGTPFSRPNTMQIGDISALAEHTRKTVIGDFRPRDIAAGGQGAPLVPFADQYLFQIEENGRVLVNIGGISNITVLPPTGSNEDVIALDTGPGNMIIDAFVAIHTNGNELLDQDGRYASLGKVHNDWLNDLLQHDYYRKSAPKSTGRENFGFDYSKSIWNDADRYGLTPVDKIATVTMLTAKTLSTEIQKFSDSHDVTEVFISGGGVHNPVLLNYLRDLLPGLAIRNTEVLGINSDAKEAFVFALIGYLGFHNEPNNAPAATGANRRTVLGKIAW</sequence>
<dbReference type="GO" id="GO:0016301">
    <property type="term" value="F:kinase activity"/>
    <property type="evidence" value="ECO:0007669"/>
    <property type="project" value="UniProtKB-KW"/>
</dbReference>
<comment type="caution">
    <text evidence="2">The sequence shown here is derived from an EMBL/GenBank/DDBJ whole genome shotgun (WGS) entry which is preliminary data.</text>
</comment>
<accession>A0ABV8X2U0</accession>